<keyword evidence="4" id="KW-1185">Reference proteome</keyword>
<feature type="transmembrane region" description="Helical" evidence="2">
    <location>
        <begin position="170"/>
        <end position="195"/>
    </location>
</feature>
<feature type="compositionally biased region" description="Basic and acidic residues" evidence="1">
    <location>
        <begin position="431"/>
        <end position="442"/>
    </location>
</feature>
<feature type="region of interest" description="Disordered" evidence="1">
    <location>
        <begin position="419"/>
        <end position="442"/>
    </location>
</feature>
<evidence type="ECO:0000313" key="3">
    <source>
        <dbReference type="EMBL" id="KGM51987.1"/>
    </source>
</evidence>
<organism evidence="3 4">
    <name type="scientific">Lysobacter concretionis Ko07 = DSM 16239</name>
    <dbReference type="NCBI Taxonomy" id="1122185"/>
    <lineage>
        <taxon>Bacteria</taxon>
        <taxon>Pseudomonadati</taxon>
        <taxon>Pseudomonadota</taxon>
        <taxon>Gammaproteobacteria</taxon>
        <taxon>Lysobacterales</taxon>
        <taxon>Lysobacteraceae</taxon>
        <taxon>Novilysobacter</taxon>
    </lineage>
</organism>
<feature type="transmembrane region" description="Helical" evidence="2">
    <location>
        <begin position="131"/>
        <end position="150"/>
    </location>
</feature>
<protein>
    <recommendedName>
        <fullName evidence="5">Transmembrane protein</fullName>
    </recommendedName>
</protein>
<feature type="region of interest" description="Disordered" evidence="1">
    <location>
        <begin position="1"/>
        <end position="21"/>
    </location>
</feature>
<dbReference type="EMBL" id="AVPS01000004">
    <property type="protein sequence ID" value="KGM51987.1"/>
    <property type="molecule type" value="Genomic_DNA"/>
</dbReference>
<dbReference type="OrthoDB" id="5698243at2"/>
<comment type="caution">
    <text evidence="3">The sequence shown here is derived from an EMBL/GenBank/DDBJ whole genome shotgun (WGS) entry which is preliminary data.</text>
</comment>
<accession>A0A0A0ES55</accession>
<name>A0A0A0ES55_9GAMM</name>
<gene>
    <name evidence="3" type="ORF">N792_06475</name>
</gene>
<dbReference type="eggNOG" id="COG1729">
    <property type="taxonomic scope" value="Bacteria"/>
</dbReference>
<evidence type="ECO:0008006" key="5">
    <source>
        <dbReference type="Google" id="ProtNLM"/>
    </source>
</evidence>
<proteinExistence type="predicted"/>
<feature type="transmembrane region" description="Helical" evidence="2">
    <location>
        <begin position="42"/>
        <end position="74"/>
    </location>
</feature>
<feature type="transmembrane region" description="Helical" evidence="2">
    <location>
        <begin position="202"/>
        <end position="228"/>
    </location>
</feature>
<reference evidence="3 4" key="1">
    <citation type="submission" date="2013-08" db="EMBL/GenBank/DDBJ databases">
        <title>Genome sequencing of Lysobacter.</title>
        <authorList>
            <person name="Zhang S."/>
            <person name="Wang G."/>
        </authorList>
    </citation>
    <scope>NUCLEOTIDE SEQUENCE [LARGE SCALE GENOMIC DNA]</scope>
    <source>
        <strain evidence="3 4">Ko07</strain>
    </source>
</reference>
<dbReference type="Proteomes" id="UP000030017">
    <property type="component" value="Unassembled WGS sequence"/>
</dbReference>
<evidence type="ECO:0000256" key="1">
    <source>
        <dbReference type="SAM" id="MobiDB-lite"/>
    </source>
</evidence>
<keyword evidence="2" id="KW-1133">Transmembrane helix</keyword>
<feature type="transmembrane region" description="Helical" evidence="2">
    <location>
        <begin position="103"/>
        <end position="124"/>
    </location>
</feature>
<evidence type="ECO:0000256" key="2">
    <source>
        <dbReference type="SAM" id="Phobius"/>
    </source>
</evidence>
<dbReference type="STRING" id="1122185.N792_06475"/>
<keyword evidence="2" id="KW-0812">Transmembrane</keyword>
<evidence type="ECO:0000313" key="4">
    <source>
        <dbReference type="Proteomes" id="UP000030017"/>
    </source>
</evidence>
<dbReference type="AlphaFoldDB" id="A0A0A0ES55"/>
<keyword evidence="2" id="KW-0472">Membrane</keyword>
<sequence length="461" mass="50137">MRHPRRPKDRTMHGSTNSQRGPTPVPFWLRLREISTYPFRGAALYSLIALTLLSLLGIVPVLGWIIVLLLWVAAYKYAFEILRTTADGRMESPEAALGTDDGAVVRLLGMMIVFGIVAIVALMLGGPVIGLLVVAAIVFLQPGCVISLALDGGLPRALNPATSLGLVARIGWPYLAVFGLLFVIQASALTAGAWLSRVMPPVLADLSVTAVSFWGLFATFHLMGYLIYQYHDVLGYEPDHSATLPGRHSPDRDLLAEAEDYVRDGQLDTALELLRSETRSRAVGVDVHELYHRLLRQHGDTPALIEHAGQYLNLLMLEAGPQHERRALGLLREALDADAAFVPLQLEHAVQLLERARSGGQSQLAVDTWRALLGAHPRHPDAPAWGLAAALMLSDRLGRDDAARTLLVQARQRCEAQALLSSSGQGANPEDPAHEEAQRKNEALLQKIDAALKALQATTEA</sequence>